<dbReference type="InterPro" id="IPR004547">
    <property type="entry name" value="Glucosamine6P_isomerase"/>
</dbReference>
<evidence type="ECO:0000256" key="1">
    <source>
        <dbReference type="ARBA" id="ARBA00022533"/>
    </source>
</evidence>
<evidence type="ECO:0000313" key="4">
    <source>
        <dbReference type="EMBL" id="EBS3536993.1"/>
    </source>
</evidence>
<name>A0A5H5KFE3_SALET</name>
<dbReference type="InterPro" id="IPR006148">
    <property type="entry name" value="Glc/Gal-6P_isomerase"/>
</dbReference>
<dbReference type="GO" id="GO:0019262">
    <property type="term" value="P:N-acetylneuraminate catabolic process"/>
    <property type="evidence" value="ECO:0007669"/>
    <property type="project" value="TreeGrafter"/>
</dbReference>
<dbReference type="InterPro" id="IPR037171">
    <property type="entry name" value="NagB/RpiA_transferase-like"/>
</dbReference>
<dbReference type="GO" id="GO:0005975">
    <property type="term" value="P:carbohydrate metabolic process"/>
    <property type="evidence" value="ECO:0007669"/>
    <property type="project" value="InterPro"/>
</dbReference>
<dbReference type="EMBL" id="AAKTLN010000038">
    <property type="protein sequence ID" value="ECV5352390.1"/>
    <property type="molecule type" value="Genomic_DNA"/>
</dbReference>
<dbReference type="GO" id="GO:0005829">
    <property type="term" value="C:cytosol"/>
    <property type="evidence" value="ECO:0007669"/>
    <property type="project" value="TreeGrafter"/>
</dbReference>
<dbReference type="PANTHER" id="PTHR11280:SF5">
    <property type="entry name" value="GLUCOSAMINE-6-PHOSPHATE ISOMERASE"/>
    <property type="match status" value="1"/>
</dbReference>
<protein>
    <recommendedName>
        <fullName evidence="3">Glucosamine/galactosamine-6-phosphate isomerase domain-containing protein</fullName>
    </recommendedName>
</protein>
<organism evidence="4">
    <name type="scientific">Salmonella enterica subsp. enterica serovar Telelkebir</name>
    <dbReference type="NCBI Taxonomy" id="1967657"/>
    <lineage>
        <taxon>Bacteria</taxon>
        <taxon>Pseudomonadati</taxon>
        <taxon>Pseudomonadota</taxon>
        <taxon>Gammaproteobacteria</taxon>
        <taxon>Enterobacterales</taxon>
        <taxon>Enterobacteriaceae</taxon>
        <taxon>Salmonella</taxon>
    </lineage>
</organism>
<evidence type="ECO:0000259" key="3">
    <source>
        <dbReference type="Pfam" id="PF01182"/>
    </source>
</evidence>
<dbReference type="GO" id="GO:0042802">
    <property type="term" value="F:identical protein binding"/>
    <property type="evidence" value="ECO:0007669"/>
    <property type="project" value="TreeGrafter"/>
</dbReference>
<feature type="domain" description="Glucosamine/galactosamine-6-phosphate isomerase" evidence="3">
    <location>
        <begin position="12"/>
        <end position="123"/>
    </location>
</feature>
<dbReference type="GO" id="GO:0006046">
    <property type="term" value="P:N-acetylglucosamine catabolic process"/>
    <property type="evidence" value="ECO:0007669"/>
    <property type="project" value="TreeGrafter"/>
</dbReference>
<dbReference type="EMBL" id="AAGVFN010000055">
    <property type="protein sequence ID" value="EBS3536993.1"/>
    <property type="molecule type" value="Genomic_DNA"/>
</dbReference>
<dbReference type="SUPFAM" id="SSF100950">
    <property type="entry name" value="NagB/RpiA/CoA transferase-like"/>
    <property type="match status" value="1"/>
</dbReference>
<dbReference type="Proteomes" id="UP000839888">
    <property type="component" value="Unassembled WGS sequence"/>
</dbReference>
<evidence type="ECO:0000256" key="2">
    <source>
        <dbReference type="ARBA" id="ARBA00022801"/>
    </source>
</evidence>
<dbReference type="Pfam" id="PF01182">
    <property type="entry name" value="Glucosamine_iso"/>
    <property type="match status" value="1"/>
</dbReference>
<dbReference type="PANTHER" id="PTHR11280">
    <property type="entry name" value="GLUCOSAMINE-6-PHOSPHATE ISOMERASE"/>
    <property type="match status" value="1"/>
</dbReference>
<accession>A0A5H5KFE3</accession>
<keyword evidence="2" id="KW-0378">Hydrolase</keyword>
<reference evidence="4" key="1">
    <citation type="submission" date="2018-07" db="EMBL/GenBank/DDBJ databases">
        <authorList>
            <person name="Ashton P.M."/>
            <person name="Dallman T."/>
            <person name="Nair S."/>
            <person name="De Pinna E."/>
            <person name="Peters T."/>
            <person name="Grant K."/>
        </authorList>
    </citation>
    <scope>NUCLEOTIDE SEQUENCE</scope>
    <source>
        <strain evidence="4">506078</strain>
        <strain evidence="5">800692</strain>
    </source>
</reference>
<dbReference type="Gene3D" id="3.40.50.1360">
    <property type="match status" value="1"/>
</dbReference>
<dbReference type="GO" id="GO:0006043">
    <property type="term" value="P:glucosamine catabolic process"/>
    <property type="evidence" value="ECO:0007669"/>
    <property type="project" value="TreeGrafter"/>
</dbReference>
<gene>
    <name evidence="4" type="ORF">DS442_22210</name>
    <name evidence="5" type="ORF">F2J48_22860</name>
</gene>
<sequence>MQTLQHYDNYCALSERASDYLAAFIQNKPDAVICLATGGSPLLTYRYFVEKVKQRQIDISQVSFVKLDEWVGIPLQTPGTCEAFLQQHIVRPLNLREDQLIGFRSQNVDEQECERVTALIAQRGRARLRNPAPRTE</sequence>
<proteinExistence type="predicted"/>
<dbReference type="AlphaFoldDB" id="A0A5H5KFE3"/>
<evidence type="ECO:0000313" key="5">
    <source>
        <dbReference type="EMBL" id="ECV5352390.1"/>
    </source>
</evidence>
<keyword evidence="1" id="KW-0021">Allosteric enzyme</keyword>
<comment type="caution">
    <text evidence="4">The sequence shown here is derived from an EMBL/GenBank/DDBJ whole genome shotgun (WGS) entry which is preliminary data.</text>
</comment>
<dbReference type="GO" id="GO:0004342">
    <property type="term" value="F:glucosamine-6-phosphate deaminase activity"/>
    <property type="evidence" value="ECO:0007669"/>
    <property type="project" value="InterPro"/>
</dbReference>